<dbReference type="InterPro" id="IPR019734">
    <property type="entry name" value="TPR_rpt"/>
</dbReference>
<accession>A0AAD8B2M2</accession>
<dbReference type="EMBL" id="JASAOG010000181">
    <property type="protein sequence ID" value="KAK0045450.1"/>
    <property type="molecule type" value="Genomic_DNA"/>
</dbReference>
<dbReference type="InterPro" id="IPR045054">
    <property type="entry name" value="P4HA-like"/>
</dbReference>
<reference evidence="15" key="1">
    <citation type="journal article" date="2023" name="PLoS Negl. Trop. Dis.">
        <title>A genome sequence for Biomphalaria pfeifferi, the major vector snail for the human-infecting parasite Schistosoma mansoni.</title>
        <authorList>
            <person name="Bu L."/>
            <person name="Lu L."/>
            <person name="Laidemitt M.R."/>
            <person name="Zhang S.M."/>
            <person name="Mutuku M."/>
            <person name="Mkoji G."/>
            <person name="Steinauer M."/>
            <person name="Loker E.S."/>
        </authorList>
    </citation>
    <scope>NUCLEOTIDE SEQUENCE</scope>
    <source>
        <strain evidence="15">KasaAsao</strain>
    </source>
</reference>
<keyword evidence="12" id="KW-0325">Glycoprotein</keyword>
<dbReference type="InterPro" id="IPR059068">
    <property type="entry name" value="TPR_P4H"/>
</dbReference>
<feature type="non-terminal residue" evidence="15">
    <location>
        <position position="1"/>
    </location>
</feature>
<keyword evidence="6" id="KW-0479">Metal-binding</keyword>
<dbReference type="SUPFAM" id="SSF48452">
    <property type="entry name" value="TPR-like"/>
    <property type="match status" value="1"/>
</dbReference>
<evidence type="ECO:0000256" key="8">
    <source>
        <dbReference type="ARBA" id="ARBA00022896"/>
    </source>
</evidence>
<proteinExistence type="inferred from homology"/>
<keyword evidence="10" id="KW-0560">Oxidoreductase</keyword>
<comment type="similarity">
    <text evidence="4">Belongs to the P4HA family.</text>
</comment>
<dbReference type="InterPro" id="IPR044862">
    <property type="entry name" value="Pro_4_hyd_alph_FE2OG_OXY"/>
</dbReference>
<sequence length="574" mass="66321">LAEDYEEHSKMALQNLDKYLGNPINAFLLIKRFTLDWDRDVIPVLVNNSWDSMYKEIEQVRSDLPSHEDLKGAASALMRLQDTYQLDTSKVAQGDLRGIVSPVLSAEECFELGRLSYNQGDYYHTKLWMEQAWDKQEKAGGEGSKDFLEDLEDAKVEILDYLAFSYYKTLEKNVCFIYFTMSSHVSRKVLDYLNGYGELTFVTYSVHLYLTDECFLLGRLSYIENDWYHSNLWMQEALVREEKEKIKSVSRADTLDYLAYTYAALGDVAQALELTKELLTLDPNHERALNNKKYFEAMLREEPRKTRSAEEKPGYQLNRDEYRNSEEFLTYEALCRGETTMPLKNAHLLTCRYVTNNHPLLLIQPIKEETVHLDPWIVVYYNVMSDEEISTIKHLATPRLNRATVQNSKTGALETANYRISKSAWLRGEEHPVVERLNQRMEAISGLDLNTAEELQIANYGLGGHYEPHFDYARKEEKDAFKSLGTGNRIATFLNYMSDVEAGGATVFPYLGLKLFPKKGNAAFWFNLYKSGEGIFNTRHAACPVLVGSKWVANKWIHERGQEFRRPCSLSEYE</sequence>
<dbReference type="PROSITE" id="PS50005">
    <property type="entry name" value="TPR"/>
    <property type="match status" value="1"/>
</dbReference>
<dbReference type="FunFam" id="1.25.40.10:FF:000006">
    <property type="entry name" value="Prolyl 4-hydroxylase subunit alpha 2"/>
    <property type="match status" value="2"/>
</dbReference>
<protein>
    <recommendedName>
        <fullName evidence="5">procollagen-proline 4-dioxygenase</fullName>
        <ecNumber evidence="5">1.14.11.2</ecNumber>
    </recommendedName>
</protein>
<dbReference type="PANTHER" id="PTHR10869:SF244">
    <property type="entry name" value="PROLYL 4-HYDROXYLASE SUBUNIT ALPHA-2"/>
    <property type="match status" value="1"/>
</dbReference>
<dbReference type="InterPro" id="IPR011990">
    <property type="entry name" value="TPR-like_helical_dom_sf"/>
</dbReference>
<dbReference type="PANTHER" id="PTHR10869">
    <property type="entry name" value="PROLYL 4-HYDROXYLASE ALPHA SUBUNIT"/>
    <property type="match status" value="1"/>
</dbReference>
<keyword evidence="16" id="KW-1185">Reference proteome</keyword>
<dbReference type="AlphaFoldDB" id="A0AAD8B2M2"/>
<reference evidence="15" key="2">
    <citation type="submission" date="2023-04" db="EMBL/GenBank/DDBJ databases">
        <authorList>
            <person name="Bu L."/>
            <person name="Lu L."/>
            <person name="Laidemitt M.R."/>
            <person name="Zhang S.M."/>
            <person name="Mutuku M."/>
            <person name="Mkoji G."/>
            <person name="Steinauer M."/>
            <person name="Loker E.S."/>
        </authorList>
    </citation>
    <scope>NUCLEOTIDE SEQUENCE</scope>
    <source>
        <strain evidence="15">KasaAsao</strain>
        <tissue evidence="15">Whole Snail</tissue>
    </source>
</reference>
<dbReference type="Gene3D" id="2.60.120.620">
    <property type="entry name" value="q2cbj1_9rhob like domain"/>
    <property type="match status" value="1"/>
</dbReference>
<evidence type="ECO:0000256" key="1">
    <source>
        <dbReference type="ARBA" id="ARBA00001961"/>
    </source>
</evidence>
<dbReference type="GO" id="GO:0004656">
    <property type="term" value="F:procollagen-proline 4-dioxygenase activity"/>
    <property type="evidence" value="ECO:0007669"/>
    <property type="project" value="UniProtKB-EC"/>
</dbReference>
<feature type="repeat" description="TPR" evidence="13">
    <location>
        <begin position="252"/>
        <end position="285"/>
    </location>
</feature>
<dbReference type="SMART" id="SM00702">
    <property type="entry name" value="P4Hc"/>
    <property type="match status" value="1"/>
</dbReference>
<dbReference type="InterPro" id="IPR013547">
    <property type="entry name" value="P4H_N"/>
</dbReference>
<dbReference type="GO" id="GO:0005506">
    <property type="term" value="F:iron ion binding"/>
    <property type="evidence" value="ECO:0007669"/>
    <property type="project" value="InterPro"/>
</dbReference>
<evidence type="ECO:0000256" key="9">
    <source>
        <dbReference type="ARBA" id="ARBA00022964"/>
    </source>
</evidence>
<comment type="caution">
    <text evidence="15">The sequence shown here is derived from an EMBL/GenBank/DDBJ whole genome shotgun (WGS) entry which is preliminary data.</text>
</comment>
<comment type="subcellular location">
    <subcellularLocation>
        <location evidence="3">Endoplasmic reticulum lumen</location>
    </subcellularLocation>
</comment>
<dbReference type="Pfam" id="PF23558">
    <property type="entry name" value="TPR_P4H"/>
    <property type="match status" value="2"/>
</dbReference>
<keyword evidence="7" id="KW-0256">Endoplasmic reticulum</keyword>
<feature type="domain" description="Fe2OG dioxygenase" evidence="14">
    <location>
        <begin position="451"/>
        <end position="559"/>
    </location>
</feature>
<comment type="function">
    <text evidence="2">Catalyzes the post-translational formation of 4-hydroxyproline in -Xaa-Pro-Gly- sequences in collagens and other proteins.</text>
</comment>
<dbReference type="PROSITE" id="PS51471">
    <property type="entry name" value="FE2OG_OXY"/>
    <property type="match status" value="1"/>
</dbReference>
<dbReference type="GO" id="GO:0031418">
    <property type="term" value="F:L-ascorbic acid binding"/>
    <property type="evidence" value="ECO:0007669"/>
    <property type="project" value="UniProtKB-KW"/>
</dbReference>
<dbReference type="Pfam" id="PF08336">
    <property type="entry name" value="P4Ha_N"/>
    <property type="match status" value="1"/>
</dbReference>
<dbReference type="EC" id="1.14.11.2" evidence="5"/>
<keyword evidence="11" id="KW-0408">Iron</keyword>
<organism evidence="15 16">
    <name type="scientific">Biomphalaria pfeifferi</name>
    <name type="common">Bloodfluke planorb</name>
    <name type="synonym">Freshwater snail</name>
    <dbReference type="NCBI Taxonomy" id="112525"/>
    <lineage>
        <taxon>Eukaryota</taxon>
        <taxon>Metazoa</taxon>
        <taxon>Spiralia</taxon>
        <taxon>Lophotrochozoa</taxon>
        <taxon>Mollusca</taxon>
        <taxon>Gastropoda</taxon>
        <taxon>Heterobranchia</taxon>
        <taxon>Euthyneura</taxon>
        <taxon>Panpulmonata</taxon>
        <taxon>Hygrophila</taxon>
        <taxon>Lymnaeoidea</taxon>
        <taxon>Planorbidae</taxon>
        <taxon>Biomphalaria</taxon>
    </lineage>
</organism>
<comment type="cofactor">
    <cofactor evidence="1">
        <name>L-ascorbate</name>
        <dbReference type="ChEBI" id="CHEBI:38290"/>
    </cofactor>
</comment>
<evidence type="ECO:0000256" key="4">
    <source>
        <dbReference type="ARBA" id="ARBA00006511"/>
    </source>
</evidence>
<dbReference type="FunFam" id="2.60.120.620:FF:000001">
    <property type="entry name" value="Prolyl 4-hydroxylase subunit alpha 2"/>
    <property type="match status" value="1"/>
</dbReference>
<gene>
    <name evidence="15" type="ORF">Bpfe_025176</name>
</gene>
<dbReference type="InterPro" id="IPR006620">
    <property type="entry name" value="Pro_4_hyd_alph"/>
</dbReference>
<evidence type="ECO:0000313" key="15">
    <source>
        <dbReference type="EMBL" id="KAK0045450.1"/>
    </source>
</evidence>
<keyword evidence="8" id="KW-0847">Vitamin C</keyword>
<name>A0AAD8B2M2_BIOPF</name>
<evidence type="ECO:0000256" key="11">
    <source>
        <dbReference type="ARBA" id="ARBA00023004"/>
    </source>
</evidence>
<dbReference type="Gene3D" id="1.25.40.10">
    <property type="entry name" value="Tetratricopeptide repeat domain"/>
    <property type="match status" value="2"/>
</dbReference>
<dbReference type="Gene3D" id="6.10.140.1460">
    <property type="match status" value="1"/>
</dbReference>
<evidence type="ECO:0000256" key="12">
    <source>
        <dbReference type="ARBA" id="ARBA00023180"/>
    </source>
</evidence>
<evidence type="ECO:0000256" key="5">
    <source>
        <dbReference type="ARBA" id="ARBA00012269"/>
    </source>
</evidence>
<dbReference type="Proteomes" id="UP001233172">
    <property type="component" value="Unassembled WGS sequence"/>
</dbReference>
<evidence type="ECO:0000256" key="7">
    <source>
        <dbReference type="ARBA" id="ARBA00022824"/>
    </source>
</evidence>
<dbReference type="Pfam" id="PF13640">
    <property type="entry name" value="2OG-FeII_Oxy_3"/>
    <property type="match status" value="1"/>
</dbReference>
<keyword evidence="9" id="KW-0223">Dioxygenase</keyword>
<evidence type="ECO:0000256" key="13">
    <source>
        <dbReference type="PROSITE-ProRule" id="PRU00339"/>
    </source>
</evidence>
<evidence type="ECO:0000256" key="6">
    <source>
        <dbReference type="ARBA" id="ARBA00022723"/>
    </source>
</evidence>
<evidence type="ECO:0000256" key="3">
    <source>
        <dbReference type="ARBA" id="ARBA00004319"/>
    </source>
</evidence>
<dbReference type="InterPro" id="IPR005123">
    <property type="entry name" value="Oxoglu/Fe-dep_dioxygenase_dom"/>
</dbReference>
<evidence type="ECO:0000313" key="16">
    <source>
        <dbReference type="Proteomes" id="UP001233172"/>
    </source>
</evidence>
<dbReference type="GO" id="GO:0005788">
    <property type="term" value="C:endoplasmic reticulum lumen"/>
    <property type="evidence" value="ECO:0007669"/>
    <property type="project" value="UniProtKB-SubCell"/>
</dbReference>
<evidence type="ECO:0000256" key="2">
    <source>
        <dbReference type="ARBA" id="ARBA00002035"/>
    </source>
</evidence>
<evidence type="ECO:0000259" key="14">
    <source>
        <dbReference type="PROSITE" id="PS51471"/>
    </source>
</evidence>
<evidence type="ECO:0000256" key="10">
    <source>
        <dbReference type="ARBA" id="ARBA00023002"/>
    </source>
</evidence>
<keyword evidence="13" id="KW-0802">TPR repeat</keyword>